<evidence type="ECO:0000256" key="1">
    <source>
        <dbReference type="ARBA" id="ARBA00008857"/>
    </source>
</evidence>
<dbReference type="RefSeq" id="WP_091268789.1">
    <property type="nucleotide sequence ID" value="NZ_FNFK01000077.1"/>
</dbReference>
<dbReference type="STRING" id="426701.SAMN04488098_10774"/>
<gene>
    <name evidence="7" type="ORF">SAMN04488098_10774</name>
</gene>
<keyword evidence="3" id="KW-0233">DNA recombination</keyword>
<dbReference type="Proteomes" id="UP000199433">
    <property type="component" value="Unassembled WGS sequence"/>
</dbReference>
<protein>
    <submittedName>
        <fullName evidence="7">Site-specific recombinase XerD</fullName>
    </submittedName>
</protein>
<keyword evidence="8" id="KW-1185">Reference proteome</keyword>
<dbReference type="InterPro" id="IPR050090">
    <property type="entry name" value="Tyrosine_recombinase_XerCD"/>
</dbReference>
<dbReference type="InterPro" id="IPR010998">
    <property type="entry name" value="Integrase_recombinase_N"/>
</dbReference>
<feature type="domain" description="Core-binding (CB)" evidence="6">
    <location>
        <begin position="109"/>
        <end position="193"/>
    </location>
</feature>
<dbReference type="InterPro" id="IPR013762">
    <property type="entry name" value="Integrase-like_cat_sf"/>
</dbReference>
<evidence type="ECO:0000256" key="4">
    <source>
        <dbReference type="PROSITE-ProRule" id="PRU01248"/>
    </source>
</evidence>
<dbReference type="Gene3D" id="1.10.443.10">
    <property type="entry name" value="Intergrase catalytic core"/>
    <property type="match status" value="1"/>
</dbReference>
<dbReference type="PANTHER" id="PTHR30349">
    <property type="entry name" value="PHAGE INTEGRASE-RELATED"/>
    <property type="match status" value="1"/>
</dbReference>
<organism evidence="7 8">
    <name type="scientific">Alkalibacterium thalassium</name>
    <dbReference type="NCBI Taxonomy" id="426701"/>
    <lineage>
        <taxon>Bacteria</taxon>
        <taxon>Bacillati</taxon>
        <taxon>Bacillota</taxon>
        <taxon>Bacilli</taxon>
        <taxon>Lactobacillales</taxon>
        <taxon>Carnobacteriaceae</taxon>
        <taxon>Alkalibacterium</taxon>
    </lineage>
</organism>
<dbReference type="Pfam" id="PF00589">
    <property type="entry name" value="Phage_integrase"/>
    <property type="match status" value="1"/>
</dbReference>
<reference evidence="8" key="1">
    <citation type="submission" date="2016-10" db="EMBL/GenBank/DDBJ databases">
        <authorList>
            <person name="Varghese N."/>
            <person name="Submissions S."/>
        </authorList>
    </citation>
    <scope>NUCLEOTIDE SEQUENCE [LARGE SCALE GENOMIC DNA]</scope>
    <source>
        <strain evidence="8">DSM 19181</strain>
    </source>
</reference>
<sequence length="414" mass="47437">MKVTLLTELIVQAEEAIKPIQHSSSTVYQYGLAWNELVLFFELHNCSYFSGDLAHQFVQESKEDYDKGLIKEWRYKLRRRSVHILLEVYETGNYSWKVQSRDADGALSNEMKQLCIDYSNSLIQFGKGKGTRRLYQTIARQFLYYVQKELNKDILGLTFNDVRTFIPFISNNYQATSMRSVLSGLRSFLRFLYKAELSKKELVLAVPSSGSRKKTVVPTITDHEEHQLLQSINRSTFLGKRNYAMILIALRTGLRSSDIISLRLSNIEWRNKTISIVQQKNRKPLILPLLPDVGNALSDYLLNARPESGLPYVFLRFQSPHTKLSRSACYSISRSVMKKASLRQSDDQRKGFHIFRHSLAAKMLSQHIPLPVISNSLGHESISSSKVYLSTDKKHLKACALSFKGIEVTQGELL</sequence>
<evidence type="ECO:0000259" key="6">
    <source>
        <dbReference type="PROSITE" id="PS51900"/>
    </source>
</evidence>
<dbReference type="PROSITE" id="PS51898">
    <property type="entry name" value="TYR_RECOMBINASE"/>
    <property type="match status" value="1"/>
</dbReference>
<dbReference type="GO" id="GO:0003677">
    <property type="term" value="F:DNA binding"/>
    <property type="evidence" value="ECO:0007669"/>
    <property type="project" value="UniProtKB-UniRule"/>
</dbReference>
<evidence type="ECO:0000256" key="3">
    <source>
        <dbReference type="ARBA" id="ARBA00023172"/>
    </source>
</evidence>
<dbReference type="GO" id="GO:0015074">
    <property type="term" value="P:DNA integration"/>
    <property type="evidence" value="ECO:0007669"/>
    <property type="project" value="InterPro"/>
</dbReference>
<evidence type="ECO:0000256" key="2">
    <source>
        <dbReference type="ARBA" id="ARBA00023125"/>
    </source>
</evidence>
<dbReference type="SUPFAM" id="SSF56349">
    <property type="entry name" value="DNA breaking-rejoining enzymes"/>
    <property type="match status" value="1"/>
</dbReference>
<dbReference type="CDD" id="cd01188">
    <property type="entry name" value="INT_RitA_C_like"/>
    <property type="match status" value="1"/>
</dbReference>
<dbReference type="InterPro" id="IPR011010">
    <property type="entry name" value="DNA_brk_join_enz"/>
</dbReference>
<dbReference type="InterPro" id="IPR044068">
    <property type="entry name" value="CB"/>
</dbReference>
<accession>A0A1G9FET6</accession>
<dbReference type="PROSITE" id="PS51900">
    <property type="entry name" value="CB"/>
    <property type="match status" value="1"/>
</dbReference>
<dbReference type="AlphaFoldDB" id="A0A1G9FET6"/>
<name>A0A1G9FET6_9LACT</name>
<dbReference type="PANTHER" id="PTHR30349:SF41">
    <property type="entry name" value="INTEGRASE_RECOMBINASE PROTEIN MJ0367-RELATED"/>
    <property type="match status" value="1"/>
</dbReference>
<evidence type="ECO:0000259" key="5">
    <source>
        <dbReference type="PROSITE" id="PS51898"/>
    </source>
</evidence>
<proteinExistence type="inferred from homology"/>
<comment type="similarity">
    <text evidence="1">Belongs to the 'phage' integrase family.</text>
</comment>
<dbReference type="OrthoDB" id="283809at2"/>
<feature type="domain" description="Tyr recombinase" evidence="5">
    <location>
        <begin position="215"/>
        <end position="401"/>
    </location>
</feature>
<dbReference type="GO" id="GO:0006310">
    <property type="term" value="P:DNA recombination"/>
    <property type="evidence" value="ECO:0007669"/>
    <property type="project" value="UniProtKB-KW"/>
</dbReference>
<keyword evidence="2 4" id="KW-0238">DNA-binding</keyword>
<dbReference type="Gene3D" id="1.10.150.130">
    <property type="match status" value="1"/>
</dbReference>
<dbReference type="EMBL" id="FNFK01000077">
    <property type="protein sequence ID" value="SDK86723.1"/>
    <property type="molecule type" value="Genomic_DNA"/>
</dbReference>
<dbReference type="InterPro" id="IPR002104">
    <property type="entry name" value="Integrase_catalytic"/>
</dbReference>
<evidence type="ECO:0000313" key="7">
    <source>
        <dbReference type="EMBL" id="SDK86723.1"/>
    </source>
</evidence>
<evidence type="ECO:0000313" key="8">
    <source>
        <dbReference type="Proteomes" id="UP000199433"/>
    </source>
</evidence>